<name>A0ABQ3A5L7_9ACTN</name>
<keyword evidence="3" id="KW-1185">Reference proteome</keyword>
<evidence type="ECO:0000256" key="1">
    <source>
        <dbReference type="SAM" id="SignalP"/>
    </source>
</evidence>
<feature type="signal peptide" evidence="1">
    <location>
        <begin position="1"/>
        <end position="27"/>
    </location>
</feature>
<accession>A0ABQ3A5L7</accession>
<dbReference type="Proteomes" id="UP000653308">
    <property type="component" value="Unassembled WGS sequence"/>
</dbReference>
<evidence type="ECO:0008006" key="4">
    <source>
        <dbReference type="Google" id="ProtNLM"/>
    </source>
</evidence>
<gene>
    <name evidence="2" type="ORF">GCM10010384_47850</name>
</gene>
<proteinExistence type="predicted"/>
<comment type="caution">
    <text evidence="2">The sequence shown here is derived from an EMBL/GenBank/DDBJ whole genome shotgun (WGS) entry which is preliminary data.</text>
</comment>
<dbReference type="EMBL" id="BMWE01000014">
    <property type="protein sequence ID" value="GGY35225.1"/>
    <property type="molecule type" value="Genomic_DNA"/>
</dbReference>
<protein>
    <recommendedName>
        <fullName evidence="4">Peptidase inhibitor family I36</fullName>
    </recommendedName>
</protein>
<keyword evidence="1" id="KW-0732">Signal</keyword>
<reference evidence="3" key="1">
    <citation type="journal article" date="2019" name="Int. J. Syst. Evol. Microbiol.">
        <title>The Global Catalogue of Microorganisms (GCM) 10K type strain sequencing project: providing services to taxonomists for standard genome sequencing and annotation.</title>
        <authorList>
            <consortium name="The Broad Institute Genomics Platform"/>
            <consortium name="The Broad Institute Genome Sequencing Center for Infectious Disease"/>
            <person name="Wu L."/>
            <person name="Ma J."/>
        </authorList>
    </citation>
    <scope>NUCLEOTIDE SEQUENCE [LARGE SCALE GENOMIC DNA]</scope>
    <source>
        <strain evidence="3">JCM 4957</strain>
    </source>
</reference>
<feature type="chain" id="PRO_5046769286" description="Peptidase inhibitor family I36" evidence="1">
    <location>
        <begin position="28"/>
        <end position="234"/>
    </location>
</feature>
<evidence type="ECO:0000313" key="2">
    <source>
        <dbReference type="EMBL" id="GGY35225.1"/>
    </source>
</evidence>
<organism evidence="2 3">
    <name type="scientific">Streptomyces djakartensis</name>
    <dbReference type="NCBI Taxonomy" id="68193"/>
    <lineage>
        <taxon>Bacteria</taxon>
        <taxon>Bacillati</taxon>
        <taxon>Actinomycetota</taxon>
        <taxon>Actinomycetes</taxon>
        <taxon>Kitasatosporales</taxon>
        <taxon>Streptomycetaceae</taxon>
        <taxon>Streptomyces</taxon>
    </lineage>
</organism>
<evidence type="ECO:0000313" key="3">
    <source>
        <dbReference type="Proteomes" id="UP000653308"/>
    </source>
</evidence>
<dbReference type="Pfam" id="PF03995">
    <property type="entry name" value="Inhibitor_I36"/>
    <property type="match status" value="2"/>
</dbReference>
<sequence>MRRGSLFAVLLALLGTALLTLPGKADAAAFPDCPAGRFCLYDGSGGTGTRTDVTEGAKAERDAGTILSVKNNTRMWACVYGRPEYGGGLQTVRPTHGDEYVVGGTRWMVGSYKLVPARALCFTGYERCQDTEVCTFAERNGRGAMTVFDKPDTGPSTHDHGNSYGPEVPSASVFNQTGKHLCFYPTATYQGTWRQGSTTYGAYVVLRGQSVTVPAPFAGTFRSHELVDGTSECQ</sequence>